<evidence type="ECO:0000313" key="5">
    <source>
        <dbReference type="EMBL" id="CAG5099350.1"/>
    </source>
</evidence>
<organism evidence="5 6">
    <name type="scientific">Oikopleura dioica</name>
    <name type="common">Tunicate</name>
    <dbReference type="NCBI Taxonomy" id="34765"/>
    <lineage>
        <taxon>Eukaryota</taxon>
        <taxon>Metazoa</taxon>
        <taxon>Chordata</taxon>
        <taxon>Tunicata</taxon>
        <taxon>Appendicularia</taxon>
        <taxon>Copelata</taxon>
        <taxon>Oikopleuridae</taxon>
        <taxon>Oikopleura</taxon>
    </lineage>
</organism>
<dbReference type="InterPro" id="IPR001452">
    <property type="entry name" value="SH3_domain"/>
</dbReference>
<name>A0ABN7SLA8_OIKDI</name>
<sequence>MEKPRPGKIDEWNPAPEYIAENEPSERKIVFHSSREKRMSLARAEAAKESISEIVAQPWEKFFEDEEQIASRLRKSSTREKLSARASRRSSSENRQKLSGSNAPEGRSSAGPFLRTAGRNLIPSSTSDLEVYSKSPRRNSSVTVVFDFQARNERELSVSRNDKITVDEVKNEQWAQCRKGSMTGMVPLSYLRSSDRSSLTSVSSPSPLKKGSAVAAFDLEAKSERHLRLTKGETLELTSKIDKNWYEGQNSTGASGIIPANYLTKIVEPIQPAPKARSEETHANDEVFEEAPRPSKSEKIRQNLKDELDLAMKELSSHLRL</sequence>
<feature type="domain" description="SH3" evidence="4">
    <location>
        <begin position="137"/>
        <end position="196"/>
    </location>
</feature>
<dbReference type="CDD" id="cd00174">
    <property type="entry name" value="SH3"/>
    <property type="match status" value="2"/>
</dbReference>
<gene>
    <name evidence="5" type="ORF">OKIOD_LOCUS8029</name>
</gene>
<dbReference type="PANTHER" id="PTHR14167">
    <property type="entry name" value="SH3 DOMAIN-CONTAINING"/>
    <property type="match status" value="1"/>
</dbReference>
<feature type="compositionally biased region" description="Basic and acidic residues" evidence="3">
    <location>
        <begin position="1"/>
        <end position="11"/>
    </location>
</feature>
<evidence type="ECO:0000256" key="1">
    <source>
        <dbReference type="ARBA" id="ARBA00022443"/>
    </source>
</evidence>
<dbReference type="InterPro" id="IPR036028">
    <property type="entry name" value="SH3-like_dom_sf"/>
</dbReference>
<evidence type="ECO:0000259" key="4">
    <source>
        <dbReference type="PROSITE" id="PS50002"/>
    </source>
</evidence>
<dbReference type="Pfam" id="PF00018">
    <property type="entry name" value="SH3_1"/>
    <property type="match status" value="1"/>
</dbReference>
<proteinExistence type="predicted"/>
<evidence type="ECO:0000313" key="6">
    <source>
        <dbReference type="Proteomes" id="UP001158576"/>
    </source>
</evidence>
<keyword evidence="1 2" id="KW-0728">SH3 domain</keyword>
<feature type="compositionally biased region" description="Basic and acidic residues" evidence="3">
    <location>
        <begin position="276"/>
        <end position="302"/>
    </location>
</feature>
<dbReference type="EMBL" id="OU015569">
    <property type="protein sequence ID" value="CAG5099350.1"/>
    <property type="molecule type" value="Genomic_DNA"/>
</dbReference>
<protein>
    <submittedName>
        <fullName evidence="5">Oidioi.mRNA.OKI2018_I69.XSR.g16471.t1.cds</fullName>
    </submittedName>
</protein>
<dbReference type="Proteomes" id="UP001158576">
    <property type="component" value="Chromosome XSR"/>
</dbReference>
<dbReference type="PROSITE" id="PS50002">
    <property type="entry name" value="SH3"/>
    <property type="match status" value="2"/>
</dbReference>
<dbReference type="SMART" id="SM00326">
    <property type="entry name" value="SH3"/>
    <property type="match status" value="2"/>
</dbReference>
<reference evidence="5 6" key="1">
    <citation type="submission" date="2021-04" db="EMBL/GenBank/DDBJ databases">
        <authorList>
            <person name="Bliznina A."/>
        </authorList>
    </citation>
    <scope>NUCLEOTIDE SEQUENCE [LARGE SCALE GENOMIC DNA]</scope>
</reference>
<dbReference type="InterPro" id="IPR050384">
    <property type="entry name" value="Endophilin_SH3RF"/>
</dbReference>
<dbReference type="PANTHER" id="PTHR14167:SF116">
    <property type="entry name" value="CAP, ISOFORM AC"/>
    <property type="match status" value="1"/>
</dbReference>
<feature type="region of interest" description="Disordered" evidence="3">
    <location>
        <begin position="73"/>
        <end position="120"/>
    </location>
</feature>
<dbReference type="SUPFAM" id="SSF50044">
    <property type="entry name" value="SH3-domain"/>
    <property type="match status" value="2"/>
</dbReference>
<dbReference type="Gene3D" id="2.30.30.40">
    <property type="entry name" value="SH3 Domains"/>
    <property type="match status" value="2"/>
</dbReference>
<evidence type="ECO:0000256" key="3">
    <source>
        <dbReference type="SAM" id="MobiDB-lite"/>
    </source>
</evidence>
<evidence type="ECO:0000256" key="2">
    <source>
        <dbReference type="PROSITE-ProRule" id="PRU00192"/>
    </source>
</evidence>
<feature type="region of interest" description="Disordered" evidence="3">
    <location>
        <begin position="1"/>
        <end position="24"/>
    </location>
</feature>
<keyword evidence="6" id="KW-1185">Reference proteome</keyword>
<accession>A0ABN7SLA8</accession>
<feature type="domain" description="SH3" evidence="4">
    <location>
        <begin position="208"/>
        <end position="268"/>
    </location>
</feature>
<feature type="region of interest" description="Disordered" evidence="3">
    <location>
        <begin position="273"/>
        <end position="302"/>
    </location>
</feature>
<dbReference type="Pfam" id="PF14604">
    <property type="entry name" value="SH3_9"/>
    <property type="match status" value="1"/>
</dbReference>